<protein>
    <recommendedName>
        <fullName evidence="3">Ketohydroxyglutarate aldolase</fullName>
    </recommendedName>
</protein>
<dbReference type="AlphaFoldDB" id="A0A4Q7Y7H9"/>
<dbReference type="RefSeq" id="WP_104529895.1">
    <property type="nucleotide sequence ID" value="NZ_POQT01000036.1"/>
</dbReference>
<dbReference type="EMBL" id="SHKV01000001">
    <property type="protein sequence ID" value="RZU31915.1"/>
    <property type="molecule type" value="Genomic_DNA"/>
</dbReference>
<reference evidence="1 2" key="1">
    <citation type="submission" date="2019-02" db="EMBL/GenBank/DDBJ databases">
        <title>Sequencing the genomes of 1000 actinobacteria strains.</title>
        <authorList>
            <person name="Klenk H.-P."/>
        </authorList>
    </citation>
    <scope>NUCLEOTIDE SEQUENCE [LARGE SCALE GENOMIC DNA]</scope>
    <source>
        <strain evidence="1 2">DSM 44509</strain>
    </source>
</reference>
<proteinExistence type="predicted"/>
<dbReference type="Proteomes" id="UP000292507">
    <property type="component" value="Unassembled WGS sequence"/>
</dbReference>
<name>A0A4Q7Y7H9_9ACTN</name>
<evidence type="ECO:0000313" key="2">
    <source>
        <dbReference type="Proteomes" id="UP000292507"/>
    </source>
</evidence>
<evidence type="ECO:0000313" key="1">
    <source>
        <dbReference type="EMBL" id="RZU31915.1"/>
    </source>
</evidence>
<dbReference type="OrthoDB" id="4948868at2"/>
<sequence>MTHVSVTVDDGHLAALDGVVQGLRARGMQVDQVLDGLGIITGSVPPGAAGALTAVDGVVSVDEQLAVQLPPPEAPVQ</sequence>
<gene>
    <name evidence="1" type="ORF">BKA19_1599</name>
</gene>
<keyword evidence="2" id="KW-1185">Reference proteome</keyword>
<accession>A0A4Q7Y7H9</accession>
<comment type="caution">
    <text evidence="1">The sequence shown here is derived from an EMBL/GenBank/DDBJ whole genome shotgun (WGS) entry which is preliminary data.</text>
</comment>
<evidence type="ECO:0008006" key="3">
    <source>
        <dbReference type="Google" id="ProtNLM"/>
    </source>
</evidence>
<organism evidence="1 2">
    <name type="scientific">Blastococcus saxobsidens</name>
    <dbReference type="NCBI Taxonomy" id="138336"/>
    <lineage>
        <taxon>Bacteria</taxon>
        <taxon>Bacillati</taxon>
        <taxon>Actinomycetota</taxon>
        <taxon>Actinomycetes</taxon>
        <taxon>Geodermatophilales</taxon>
        <taxon>Geodermatophilaceae</taxon>
        <taxon>Blastococcus</taxon>
    </lineage>
</organism>